<dbReference type="Gene3D" id="3.60.10.10">
    <property type="entry name" value="Endonuclease/exonuclease/phosphatase"/>
    <property type="match status" value="1"/>
</dbReference>
<dbReference type="EMBL" id="CAJVPV010022773">
    <property type="protein sequence ID" value="CAG8721792.1"/>
    <property type="molecule type" value="Genomic_DNA"/>
</dbReference>
<accession>A0A9N9I5K4</accession>
<protein>
    <submittedName>
        <fullName evidence="1">17757_t:CDS:1</fullName>
    </submittedName>
</protein>
<evidence type="ECO:0000313" key="1">
    <source>
        <dbReference type="EMBL" id="CAG8721792.1"/>
    </source>
</evidence>
<organism evidence="1 2">
    <name type="scientific">Acaulospora morrowiae</name>
    <dbReference type="NCBI Taxonomy" id="94023"/>
    <lineage>
        <taxon>Eukaryota</taxon>
        <taxon>Fungi</taxon>
        <taxon>Fungi incertae sedis</taxon>
        <taxon>Mucoromycota</taxon>
        <taxon>Glomeromycotina</taxon>
        <taxon>Glomeromycetes</taxon>
        <taxon>Diversisporales</taxon>
        <taxon>Acaulosporaceae</taxon>
        <taxon>Acaulospora</taxon>
    </lineage>
</organism>
<name>A0A9N9I5K4_9GLOM</name>
<gene>
    <name evidence="1" type="ORF">AMORRO_LOCUS13386</name>
</gene>
<feature type="non-terminal residue" evidence="1">
    <location>
        <position position="1"/>
    </location>
</feature>
<reference evidence="1" key="1">
    <citation type="submission" date="2021-06" db="EMBL/GenBank/DDBJ databases">
        <authorList>
            <person name="Kallberg Y."/>
            <person name="Tangrot J."/>
            <person name="Rosling A."/>
        </authorList>
    </citation>
    <scope>NUCLEOTIDE SEQUENCE</scope>
    <source>
        <strain evidence="1">CL551</strain>
    </source>
</reference>
<dbReference type="InterPro" id="IPR036691">
    <property type="entry name" value="Endo/exonu/phosph_ase_sf"/>
</dbReference>
<evidence type="ECO:0000313" key="2">
    <source>
        <dbReference type="Proteomes" id="UP000789342"/>
    </source>
</evidence>
<dbReference type="SUPFAM" id="SSF56219">
    <property type="entry name" value="DNase I-like"/>
    <property type="match status" value="1"/>
</dbReference>
<comment type="caution">
    <text evidence="1">The sequence shown here is derived from an EMBL/GenBank/DDBJ whole genome shotgun (WGS) entry which is preliminary data.</text>
</comment>
<proteinExistence type="predicted"/>
<dbReference type="Proteomes" id="UP000789342">
    <property type="component" value="Unassembled WGS sequence"/>
</dbReference>
<sequence>ESISDVTHENLLVATGSTTRTTNIEEFLLSQRTSFPKHQGHEDSISALKPKSNNLIEELLKRKVDIIGLSETKLSQENQSAGVLLLICKNIKRYIAPIDKIDEYLITINLLNRGYKTWIVQIYLSSDRKKGQILQKKIQDLLQTYLQKNYEVIIIGDFNAIVDPRTDHKSTDTIREFVKSSEPESKLFQYMTNWNLIDLQNLWEPIDTTYI</sequence>
<keyword evidence="2" id="KW-1185">Reference proteome</keyword>
<dbReference type="OrthoDB" id="2449627at2759"/>
<dbReference type="AlphaFoldDB" id="A0A9N9I5K4"/>